<protein>
    <submittedName>
        <fullName evidence="1">Uncharacterized protein</fullName>
    </submittedName>
</protein>
<dbReference type="HOGENOM" id="CLU_994803_0_0_1"/>
<accession>K1Q8F4</accession>
<evidence type="ECO:0000313" key="1">
    <source>
        <dbReference type="EMBL" id="EKC17586.1"/>
    </source>
</evidence>
<reference evidence="1" key="1">
    <citation type="journal article" date="2012" name="Nature">
        <title>The oyster genome reveals stress adaptation and complexity of shell formation.</title>
        <authorList>
            <person name="Zhang G."/>
            <person name="Fang X."/>
            <person name="Guo X."/>
            <person name="Li L."/>
            <person name="Luo R."/>
            <person name="Xu F."/>
            <person name="Yang P."/>
            <person name="Zhang L."/>
            <person name="Wang X."/>
            <person name="Qi H."/>
            <person name="Xiong Z."/>
            <person name="Que H."/>
            <person name="Xie Y."/>
            <person name="Holland P.W."/>
            <person name="Paps J."/>
            <person name="Zhu Y."/>
            <person name="Wu F."/>
            <person name="Chen Y."/>
            <person name="Wang J."/>
            <person name="Peng C."/>
            <person name="Meng J."/>
            <person name="Yang L."/>
            <person name="Liu J."/>
            <person name="Wen B."/>
            <person name="Zhang N."/>
            <person name="Huang Z."/>
            <person name="Zhu Q."/>
            <person name="Feng Y."/>
            <person name="Mount A."/>
            <person name="Hedgecock D."/>
            <person name="Xu Z."/>
            <person name="Liu Y."/>
            <person name="Domazet-Loso T."/>
            <person name="Du Y."/>
            <person name="Sun X."/>
            <person name="Zhang S."/>
            <person name="Liu B."/>
            <person name="Cheng P."/>
            <person name="Jiang X."/>
            <person name="Li J."/>
            <person name="Fan D."/>
            <person name="Wang W."/>
            <person name="Fu W."/>
            <person name="Wang T."/>
            <person name="Wang B."/>
            <person name="Zhang J."/>
            <person name="Peng Z."/>
            <person name="Li Y."/>
            <person name="Li N."/>
            <person name="Wang J."/>
            <person name="Chen M."/>
            <person name="He Y."/>
            <person name="Tan F."/>
            <person name="Song X."/>
            <person name="Zheng Q."/>
            <person name="Huang R."/>
            <person name="Yang H."/>
            <person name="Du X."/>
            <person name="Chen L."/>
            <person name="Yang M."/>
            <person name="Gaffney P.M."/>
            <person name="Wang S."/>
            <person name="Luo L."/>
            <person name="She Z."/>
            <person name="Ming Y."/>
            <person name="Huang W."/>
            <person name="Zhang S."/>
            <person name="Huang B."/>
            <person name="Zhang Y."/>
            <person name="Qu T."/>
            <person name="Ni P."/>
            <person name="Miao G."/>
            <person name="Wang J."/>
            <person name="Wang Q."/>
            <person name="Steinberg C.E."/>
            <person name="Wang H."/>
            <person name="Li N."/>
            <person name="Qian L."/>
            <person name="Zhang G."/>
            <person name="Li Y."/>
            <person name="Yang H."/>
            <person name="Liu X."/>
            <person name="Wang J."/>
            <person name="Yin Y."/>
            <person name="Wang J."/>
        </authorList>
    </citation>
    <scope>NUCLEOTIDE SEQUENCE [LARGE SCALE GENOMIC DNA]</scope>
    <source>
        <strain evidence="1">05x7-T-G4-1.051#20</strain>
    </source>
</reference>
<dbReference type="EMBL" id="JH822554">
    <property type="protein sequence ID" value="EKC17586.1"/>
    <property type="molecule type" value="Genomic_DNA"/>
</dbReference>
<dbReference type="InParanoid" id="K1Q8F4"/>
<name>K1Q8F4_MAGGI</name>
<organism evidence="1">
    <name type="scientific">Magallana gigas</name>
    <name type="common">Pacific oyster</name>
    <name type="synonym">Crassostrea gigas</name>
    <dbReference type="NCBI Taxonomy" id="29159"/>
    <lineage>
        <taxon>Eukaryota</taxon>
        <taxon>Metazoa</taxon>
        <taxon>Spiralia</taxon>
        <taxon>Lophotrochozoa</taxon>
        <taxon>Mollusca</taxon>
        <taxon>Bivalvia</taxon>
        <taxon>Autobranchia</taxon>
        <taxon>Pteriomorphia</taxon>
        <taxon>Ostreida</taxon>
        <taxon>Ostreoidea</taxon>
        <taxon>Ostreidae</taxon>
        <taxon>Magallana</taxon>
    </lineage>
</organism>
<sequence length="280" mass="31738">MKSKSYVDVNLKPSLALNKVQAPGFLKYDLSKIPPKLRRKSNVCAASSSAKFVKKSAPLSIFNEELDVPNEVPPTMEEVSAASCSIPIENNFKLYCLGIVESQYFCPCNGSMTVFALADFDETRKELQKHQIQTVRRKAVKFEGDTRWICFCSCNPLHAEYVDALSANLLTSYEDFSETKCIHVRVVEKFTDEFDDISPDVYFSAVAFLCNGFVGLRIHASMQIYQKRERTSTWRNLSWNGSLMEELFLLVKLFLLLAVKGLRTIALSSRLTKSHFLKVV</sequence>
<proteinExistence type="predicted"/>
<gene>
    <name evidence="1" type="ORF">CGI_10000520</name>
</gene>
<dbReference type="AlphaFoldDB" id="K1Q8F4"/>